<name>Q6ETN8_ORYSJ</name>
<proteinExistence type="predicted"/>
<evidence type="ECO:0000256" key="1">
    <source>
        <dbReference type="SAM" id="MobiDB-lite"/>
    </source>
</evidence>
<feature type="compositionally biased region" description="Low complexity" evidence="1">
    <location>
        <begin position="50"/>
        <end position="59"/>
    </location>
</feature>
<feature type="compositionally biased region" description="Basic and acidic residues" evidence="1">
    <location>
        <begin position="9"/>
        <end position="18"/>
    </location>
</feature>
<dbReference type="EMBL" id="AP004838">
    <property type="protein sequence ID" value="BAD27982.1"/>
    <property type="molecule type" value="Genomic_DNA"/>
</dbReference>
<feature type="region of interest" description="Disordered" evidence="1">
    <location>
        <begin position="1"/>
        <end position="125"/>
    </location>
</feature>
<dbReference type="Proteomes" id="UP000000763">
    <property type="component" value="Chromosome 2"/>
</dbReference>
<protein>
    <submittedName>
        <fullName evidence="2">Uncharacterized protein</fullName>
    </submittedName>
</protein>
<reference evidence="3" key="2">
    <citation type="journal article" date="2008" name="Nucleic Acids Res.">
        <title>The rice annotation project database (RAP-DB): 2008 update.</title>
        <authorList>
            <consortium name="The rice annotation project (RAP)"/>
        </authorList>
    </citation>
    <scope>GENOME REANNOTATION</scope>
    <source>
        <strain evidence="3">cv. Nipponbare</strain>
    </source>
</reference>
<sequence>MRAAADAEAGGRWRRAGEDAEAAAGDANGAHGGGPERTRRRRRVMRMERTAAAAAGDAEAATEGDDEDGDGAIEDNNEDNGCGGHGGEAERGEDAAAVGGAEEIPSIKGVAPKTNFRRHENYEHGASRSIKYKTSQKKLRHHNLNMIWYNNLYES</sequence>
<evidence type="ECO:0000313" key="3">
    <source>
        <dbReference type="Proteomes" id="UP000000763"/>
    </source>
</evidence>
<feature type="compositionally biased region" description="Acidic residues" evidence="1">
    <location>
        <begin position="60"/>
        <end position="78"/>
    </location>
</feature>
<evidence type="ECO:0000313" key="2">
    <source>
        <dbReference type="EMBL" id="BAD27982.1"/>
    </source>
</evidence>
<dbReference type="AlphaFoldDB" id="Q6ETN8"/>
<reference evidence="3" key="1">
    <citation type="journal article" date="2005" name="Nature">
        <title>The map-based sequence of the rice genome.</title>
        <authorList>
            <consortium name="International rice genome sequencing project (IRGSP)"/>
            <person name="Matsumoto T."/>
            <person name="Wu J."/>
            <person name="Kanamori H."/>
            <person name="Katayose Y."/>
            <person name="Fujisawa M."/>
            <person name="Namiki N."/>
            <person name="Mizuno H."/>
            <person name="Yamamoto K."/>
            <person name="Antonio B.A."/>
            <person name="Baba T."/>
            <person name="Sakata K."/>
            <person name="Nagamura Y."/>
            <person name="Aoki H."/>
            <person name="Arikawa K."/>
            <person name="Arita K."/>
            <person name="Bito T."/>
            <person name="Chiden Y."/>
            <person name="Fujitsuka N."/>
            <person name="Fukunaka R."/>
            <person name="Hamada M."/>
            <person name="Harada C."/>
            <person name="Hayashi A."/>
            <person name="Hijishita S."/>
            <person name="Honda M."/>
            <person name="Hosokawa S."/>
            <person name="Ichikawa Y."/>
            <person name="Idonuma A."/>
            <person name="Iijima M."/>
            <person name="Ikeda M."/>
            <person name="Ikeno M."/>
            <person name="Ito K."/>
            <person name="Ito S."/>
            <person name="Ito T."/>
            <person name="Ito Y."/>
            <person name="Ito Y."/>
            <person name="Iwabuchi A."/>
            <person name="Kamiya K."/>
            <person name="Karasawa W."/>
            <person name="Kurita K."/>
            <person name="Katagiri S."/>
            <person name="Kikuta A."/>
            <person name="Kobayashi H."/>
            <person name="Kobayashi N."/>
            <person name="Machita K."/>
            <person name="Maehara T."/>
            <person name="Masukawa M."/>
            <person name="Mizubayashi T."/>
            <person name="Mukai Y."/>
            <person name="Nagasaki H."/>
            <person name="Nagata Y."/>
            <person name="Naito S."/>
            <person name="Nakashima M."/>
            <person name="Nakama Y."/>
            <person name="Nakamichi Y."/>
            <person name="Nakamura M."/>
            <person name="Meguro A."/>
            <person name="Negishi M."/>
            <person name="Ohta I."/>
            <person name="Ohta T."/>
            <person name="Okamoto M."/>
            <person name="Ono N."/>
            <person name="Saji S."/>
            <person name="Sakaguchi M."/>
            <person name="Sakai K."/>
            <person name="Shibata M."/>
            <person name="Shimokawa T."/>
            <person name="Song J."/>
            <person name="Takazaki Y."/>
            <person name="Terasawa K."/>
            <person name="Tsugane M."/>
            <person name="Tsuji K."/>
            <person name="Ueda S."/>
            <person name="Waki K."/>
            <person name="Yamagata H."/>
            <person name="Yamamoto M."/>
            <person name="Yamamoto S."/>
            <person name="Yamane H."/>
            <person name="Yoshiki S."/>
            <person name="Yoshihara R."/>
            <person name="Yukawa K."/>
            <person name="Zhong H."/>
            <person name="Yano M."/>
            <person name="Yuan Q."/>
            <person name="Ouyang S."/>
            <person name="Liu J."/>
            <person name="Jones K.M."/>
            <person name="Gansberger K."/>
            <person name="Moffat K."/>
            <person name="Hill J."/>
            <person name="Bera J."/>
            <person name="Fadrosh D."/>
            <person name="Jin S."/>
            <person name="Johri S."/>
            <person name="Kim M."/>
            <person name="Overton L."/>
            <person name="Reardon M."/>
            <person name="Tsitrin T."/>
            <person name="Vuong H."/>
            <person name="Weaver B."/>
            <person name="Ciecko A."/>
            <person name="Tallon L."/>
            <person name="Jackson J."/>
            <person name="Pai G."/>
            <person name="Aken S.V."/>
            <person name="Utterback T."/>
            <person name="Reidmuller S."/>
            <person name="Feldblyum T."/>
            <person name="Hsiao J."/>
            <person name="Zismann V."/>
            <person name="Iobst S."/>
            <person name="de Vazeille A.R."/>
            <person name="Buell C.R."/>
            <person name="Ying K."/>
            <person name="Li Y."/>
            <person name="Lu T."/>
            <person name="Huang Y."/>
            <person name="Zhao Q."/>
            <person name="Feng Q."/>
            <person name="Zhang L."/>
            <person name="Zhu J."/>
            <person name="Weng Q."/>
            <person name="Mu J."/>
            <person name="Lu Y."/>
            <person name="Fan D."/>
            <person name="Liu Y."/>
            <person name="Guan J."/>
            <person name="Zhang Y."/>
            <person name="Yu S."/>
            <person name="Liu X."/>
            <person name="Zhang Y."/>
            <person name="Hong G."/>
            <person name="Han B."/>
            <person name="Choisne N."/>
            <person name="Demange N."/>
            <person name="Orjeda G."/>
            <person name="Samain S."/>
            <person name="Cattolico L."/>
            <person name="Pelletier E."/>
            <person name="Couloux A."/>
            <person name="Segurens B."/>
            <person name="Wincker P."/>
            <person name="D'Hont A."/>
            <person name="Scarpelli C."/>
            <person name="Weissenbach J."/>
            <person name="Salanoubat M."/>
            <person name="Quetier F."/>
            <person name="Yu Y."/>
            <person name="Kim H.R."/>
            <person name="Rambo T."/>
            <person name="Currie J."/>
            <person name="Collura K."/>
            <person name="Luo M."/>
            <person name="Yang T."/>
            <person name="Ammiraju J.S.S."/>
            <person name="Engler F."/>
            <person name="Soderlund C."/>
            <person name="Wing R.A."/>
            <person name="Palmer L.E."/>
            <person name="de la Bastide M."/>
            <person name="Spiegel L."/>
            <person name="Nascimento L."/>
            <person name="Zutavern T."/>
            <person name="O'Shaughnessy A."/>
            <person name="Dike S."/>
            <person name="Dedhia N."/>
            <person name="Preston R."/>
            <person name="Balija V."/>
            <person name="McCombie W.R."/>
            <person name="Chow T."/>
            <person name="Chen H."/>
            <person name="Chung M."/>
            <person name="Chen C."/>
            <person name="Shaw J."/>
            <person name="Wu H."/>
            <person name="Hsiao K."/>
            <person name="Chao Y."/>
            <person name="Chu M."/>
            <person name="Cheng C."/>
            <person name="Hour A."/>
            <person name="Lee P."/>
            <person name="Lin S."/>
            <person name="Lin Y."/>
            <person name="Liou J."/>
            <person name="Liu S."/>
            <person name="Hsing Y."/>
            <person name="Raghuvanshi S."/>
            <person name="Mohanty A."/>
            <person name="Bharti A.K."/>
            <person name="Gaur A."/>
            <person name="Gupta V."/>
            <person name="Kumar D."/>
            <person name="Ravi V."/>
            <person name="Vij S."/>
            <person name="Kapur A."/>
            <person name="Khurana P."/>
            <person name="Khurana P."/>
            <person name="Khurana J.P."/>
            <person name="Tyagi A.K."/>
            <person name="Gaikwad K."/>
            <person name="Singh A."/>
            <person name="Dalal V."/>
            <person name="Srivastava S."/>
            <person name="Dixit A."/>
            <person name="Pal A.K."/>
            <person name="Ghazi I.A."/>
            <person name="Yadav M."/>
            <person name="Pandit A."/>
            <person name="Bhargava A."/>
            <person name="Sureshbabu K."/>
            <person name="Batra K."/>
            <person name="Sharma T.R."/>
            <person name="Mohapatra T."/>
            <person name="Singh N.K."/>
            <person name="Messing J."/>
            <person name="Nelson A.B."/>
            <person name="Fuks G."/>
            <person name="Kavchok S."/>
            <person name="Keizer G."/>
            <person name="Linton E."/>
            <person name="Llaca V."/>
            <person name="Song R."/>
            <person name="Tanyolac B."/>
            <person name="Young S."/>
            <person name="Ho-Il K."/>
            <person name="Hahn J.H."/>
            <person name="Sangsakoo G."/>
            <person name="Vanavichit A."/>
            <person name="de Mattos Luiz.A.T."/>
            <person name="Zimmer P.D."/>
            <person name="Malone G."/>
            <person name="Dellagostin O."/>
            <person name="de Oliveira A.C."/>
            <person name="Bevan M."/>
            <person name="Bancroft I."/>
            <person name="Minx P."/>
            <person name="Cordum H."/>
            <person name="Wilson R."/>
            <person name="Cheng Z."/>
            <person name="Jin W."/>
            <person name="Jiang J."/>
            <person name="Leong S.A."/>
            <person name="Iwama H."/>
            <person name="Gojobori T."/>
            <person name="Itoh T."/>
            <person name="Niimura Y."/>
            <person name="Fujii Y."/>
            <person name="Habara T."/>
            <person name="Sakai H."/>
            <person name="Sato Y."/>
            <person name="Wilson G."/>
            <person name="Kumar K."/>
            <person name="McCouch S."/>
            <person name="Juretic N."/>
            <person name="Hoen D."/>
            <person name="Wright S."/>
            <person name="Bruskiewich R."/>
            <person name="Bureau T."/>
            <person name="Miyao A."/>
            <person name="Hirochika H."/>
            <person name="Nishikawa T."/>
            <person name="Kadowaki K."/>
            <person name="Sugiura M."/>
            <person name="Burr B."/>
            <person name="Sasaki T."/>
        </authorList>
    </citation>
    <scope>NUCLEOTIDE SEQUENCE [LARGE SCALE GENOMIC DNA]</scope>
    <source>
        <strain evidence="3">cv. Nipponbare</strain>
    </source>
</reference>
<organism evidence="2 3">
    <name type="scientific">Oryza sativa subsp. japonica</name>
    <name type="common">Rice</name>
    <dbReference type="NCBI Taxonomy" id="39947"/>
    <lineage>
        <taxon>Eukaryota</taxon>
        <taxon>Viridiplantae</taxon>
        <taxon>Streptophyta</taxon>
        <taxon>Embryophyta</taxon>
        <taxon>Tracheophyta</taxon>
        <taxon>Spermatophyta</taxon>
        <taxon>Magnoliopsida</taxon>
        <taxon>Liliopsida</taxon>
        <taxon>Poales</taxon>
        <taxon>Poaceae</taxon>
        <taxon>BOP clade</taxon>
        <taxon>Oryzoideae</taxon>
        <taxon>Oryzeae</taxon>
        <taxon>Oryzinae</taxon>
        <taxon>Oryza</taxon>
        <taxon>Oryza sativa</taxon>
    </lineage>
</organism>
<accession>Q6ETN8</accession>
<gene>
    <name evidence="2" type="primary">P0504A05.14</name>
</gene>